<feature type="region of interest" description="Disordered" evidence="8">
    <location>
        <begin position="1"/>
        <end position="28"/>
    </location>
</feature>
<comment type="similarity">
    <text evidence="6">Belongs to the CFAP45 family.</text>
</comment>
<accession>A0A9K3CWU0</accession>
<feature type="region of interest" description="Disordered" evidence="8">
    <location>
        <begin position="56"/>
        <end position="123"/>
    </location>
</feature>
<feature type="region of interest" description="Disordered" evidence="8">
    <location>
        <begin position="229"/>
        <end position="254"/>
    </location>
</feature>
<dbReference type="EMBL" id="BDIP01001227">
    <property type="protein sequence ID" value="GIQ83902.1"/>
    <property type="molecule type" value="Genomic_DNA"/>
</dbReference>
<keyword evidence="2" id="KW-0282">Flagellum</keyword>
<gene>
    <name evidence="10" type="ORF">KIPB_005304</name>
</gene>
<comment type="caution">
    <text evidence="10">The sequence shown here is derived from an EMBL/GenBank/DDBJ whole genome shotgun (WGS) entry which is preliminary data.</text>
</comment>
<feature type="domain" description="Trichohyalin-plectin-homology" evidence="9">
    <location>
        <begin position="122"/>
        <end position="389"/>
    </location>
</feature>
<dbReference type="Pfam" id="PF13868">
    <property type="entry name" value="TPH"/>
    <property type="match status" value="1"/>
</dbReference>
<evidence type="ECO:0000256" key="4">
    <source>
        <dbReference type="ARBA" id="ARBA00023069"/>
    </source>
</evidence>
<evidence type="ECO:0000256" key="8">
    <source>
        <dbReference type="SAM" id="MobiDB-lite"/>
    </source>
</evidence>
<keyword evidence="4" id="KW-0969">Cilium</keyword>
<protein>
    <recommendedName>
        <fullName evidence="7">Cilia- and flagella-associated protein 45</fullName>
    </recommendedName>
</protein>
<evidence type="ECO:0000256" key="5">
    <source>
        <dbReference type="ARBA" id="ARBA00023273"/>
    </source>
</evidence>
<dbReference type="InterPro" id="IPR033253">
    <property type="entry name" value="CFAP45"/>
</dbReference>
<feature type="compositionally biased region" description="Basic and acidic residues" evidence="8">
    <location>
        <begin position="63"/>
        <end position="85"/>
    </location>
</feature>
<dbReference type="Proteomes" id="UP000265618">
    <property type="component" value="Unassembled WGS sequence"/>
</dbReference>
<dbReference type="PANTHER" id="PTHR15504:SF0">
    <property type="entry name" value="CILIA- AND FLAGELLA-ASSOCIATED PROTEIN 45"/>
    <property type="match status" value="1"/>
</dbReference>
<keyword evidence="3" id="KW-0175">Coiled coil</keyword>
<evidence type="ECO:0000313" key="10">
    <source>
        <dbReference type="EMBL" id="GIQ83902.1"/>
    </source>
</evidence>
<evidence type="ECO:0000256" key="3">
    <source>
        <dbReference type="ARBA" id="ARBA00023054"/>
    </source>
</evidence>
<dbReference type="AlphaFoldDB" id="A0A9K3CWU0"/>
<evidence type="ECO:0000256" key="6">
    <source>
        <dbReference type="ARBA" id="ARBA00034116"/>
    </source>
</evidence>
<reference evidence="10 11" key="1">
    <citation type="journal article" date="2018" name="PLoS ONE">
        <title>The draft genome of Kipferlia bialata reveals reductive genome evolution in fornicate parasites.</title>
        <authorList>
            <person name="Tanifuji G."/>
            <person name="Takabayashi S."/>
            <person name="Kume K."/>
            <person name="Takagi M."/>
            <person name="Nakayama T."/>
            <person name="Kamikawa R."/>
            <person name="Inagaki Y."/>
            <person name="Hashimoto T."/>
        </authorList>
    </citation>
    <scope>NUCLEOTIDE SEQUENCE [LARGE SCALE GENOMIC DNA]</scope>
    <source>
        <strain evidence="10">NY0173</strain>
    </source>
</reference>
<evidence type="ECO:0000256" key="7">
    <source>
        <dbReference type="ARBA" id="ARBA00034142"/>
    </source>
</evidence>
<organism evidence="10 11">
    <name type="scientific">Kipferlia bialata</name>
    <dbReference type="NCBI Taxonomy" id="797122"/>
    <lineage>
        <taxon>Eukaryota</taxon>
        <taxon>Metamonada</taxon>
        <taxon>Carpediemonas-like organisms</taxon>
        <taxon>Kipferlia</taxon>
    </lineage>
</organism>
<dbReference type="InterPro" id="IPR043597">
    <property type="entry name" value="TPH_dom"/>
</dbReference>
<evidence type="ECO:0000256" key="1">
    <source>
        <dbReference type="ARBA" id="ARBA00004230"/>
    </source>
</evidence>
<evidence type="ECO:0000259" key="9">
    <source>
        <dbReference type="Pfam" id="PF13868"/>
    </source>
</evidence>
<sequence>MPRSVDESLFGSSSKAGSRQSSRGGSSVVNASVLSSLTSKPNTSIVSEGHYNIIRAAAMPEDSAMRTKESLRQQERRRREEEANKRLQAADNSRPPKQPTKVELEAARRHKAMIKKAKDVRDKDEDLVKRMDSLAVQARVFTVRDRQVALKARAAERAAMEKAKDAERISADHAAFIAEEKRKAELANERVKAASAALEQQIEDQERRSRLQKEARLQEMDAIKMRLEQRERAEAQKKSEEATRQRRLREEVDRVNGEVEAIKQKERERERLEDMQIMEYLKNKDEREAEQEREKEAARAARAMEISVLGDRQSGVQDRLEMEETVRLRRASEARDRKWRQEQLDKAKKSQAAHDEMVIARREQLEQKNRLNMEQEAQRKADLLRLKEERARSVGTGV</sequence>
<feature type="compositionally biased region" description="Low complexity" evidence="8">
    <location>
        <begin position="11"/>
        <end position="28"/>
    </location>
</feature>
<name>A0A9K3CWU0_9EUKA</name>
<evidence type="ECO:0000256" key="2">
    <source>
        <dbReference type="ARBA" id="ARBA00022846"/>
    </source>
</evidence>
<dbReference type="OrthoDB" id="1902038at2759"/>
<comment type="subcellular location">
    <subcellularLocation>
        <location evidence="1">Cell projection</location>
        <location evidence="1">Cilium</location>
        <location evidence="1">Flagellum</location>
    </subcellularLocation>
</comment>
<dbReference type="PANTHER" id="PTHR15504">
    <property type="entry name" value="NASOPHARYNGEAL EPITHELIUM SPECIFIC PROTEIN 1"/>
    <property type="match status" value="1"/>
</dbReference>
<evidence type="ECO:0000313" key="11">
    <source>
        <dbReference type="Proteomes" id="UP000265618"/>
    </source>
</evidence>
<keyword evidence="11" id="KW-1185">Reference proteome</keyword>
<proteinExistence type="inferred from homology"/>
<dbReference type="GO" id="GO:0031514">
    <property type="term" value="C:motile cilium"/>
    <property type="evidence" value="ECO:0007669"/>
    <property type="project" value="UniProtKB-SubCell"/>
</dbReference>
<feature type="region of interest" description="Disordered" evidence="8">
    <location>
        <begin position="331"/>
        <end position="356"/>
    </location>
</feature>
<keyword evidence="5" id="KW-0966">Cell projection</keyword>